<dbReference type="SUPFAM" id="SSF53686">
    <property type="entry name" value="Tryptophan synthase beta subunit-like PLP-dependent enzymes"/>
    <property type="match status" value="1"/>
</dbReference>
<evidence type="ECO:0000256" key="2">
    <source>
        <dbReference type="ARBA" id="ARBA00004962"/>
    </source>
</evidence>
<evidence type="ECO:0000256" key="7">
    <source>
        <dbReference type="ARBA" id="ARBA00022898"/>
    </source>
</evidence>
<dbReference type="Gene3D" id="3.40.50.1100">
    <property type="match status" value="2"/>
</dbReference>
<dbReference type="NCBIfam" id="TIGR01139">
    <property type="entry name" value="cysK"/>
    <property type="match status" value="1"/>
</dbReference>
<evidence type="ECO:0000256" key="5">
    <source>
        <dbReference type="ARBA" id="ARBA00022605"/>
    </source>
</evidence>
<sequence length="315" mass="33546">MAIVSNDITDLVGNTPLFKLNHIVPEGAADVYLKLESFNIGGSIKTRTALNLIRDAEDKGRLKAGDTIVEASTGNTGVGLALIGPARGYQVLILMPDNADPARVEILKAYGAQVEFLDHEGGVNELVAAGEAYDQEEGYVFMRQFSNPANPETHFKTTGPEIYEALDQVPDAFVAGAGTGGTLTGTARYLRTKSKEVEIYAVEPAESAVLHGKEKGPHKIQGIGPGIIPDTLDTEIYNEVLDVSSAAAIDMTRRLGREESIFAGISSGANTVAAIEVAKKLGPGKIVVAIAPDTGERYLNSDIFMDRASYQPVRD</sequence>
<comment type="cofactor">
    <cofactor evidence="1 10">
        <name>pyridoxal 5'-phosphate</name>
        <dbReference type="ChEBI" id="CHEBI:597326"/>
    </cofactor>
</comment>
<proteinExistence type="inferred from homology"/>
<feature type="modified residue" description="N6-(pyridoxal phosphate)lysine" evidence="11">
    <location>
        <position position="45"/>
    </location>
</feature>
<evidence type="ECO:0000313" key="14">
    <source>
        <dbReference type="Proteomes" id="UP000234239"/>
    </source>
</evidence>
<dbReference type="EMBL" id="PKGY01000002">
    <property type="protein sequence ID" value="PKZ22283.1"/>
    <property type="molecule type" value="Genomic_DNA"/>
</dbReference>
<dbReference type="FunFam" id="3.40.50.1100:FF:000006">
    <property type="entry name" value="Cysteine synthase"/>
    <property type="match status" value="1"/>
</dbReference>
<feature type="binding site" evidence="10">
    <location>
        <begin position="178"/>
        <end position="182"/>
    </location>
    <ligand>
        <name>pyridoxal 5'-phosphate</name>
        <dbReference type="ChEBI" id="CHEBI:597326"/>
    </ligand>
</feature>
<dbReference type="InterPro" id="IPR050214">
    <property type="entry name" value="Cys_Synth/Cystath_Beta-Synth"/>
</dbReference>
<gene>
    <name evidence="13" type="primary">cysK</name>
    <name evidence="13" type="ORF">CYJ28_04000</name>
</gene>
<accession>A0A2I1MQ72</accession>
<comment type="caution">
    <text evidence="13">The sequence shown here is derived from an EMBL/GenBank/DDBJ whole genome shotgun (WGS) entry which is preliminary data.</text>
</comment>
<dbReference type="CDD" id="cd01561">
    <property type="entry name" value="CBS_like"/>
    <property type="match status" value="1"/>
</dbReference>
<feature type="domain" description="Tryptophan synthase beta chain-like PALP" evidence="12">
    <location>
        <begin position="8"/>
        <end position="293"/>
    </location>
</feature>
<evidence type="ECO:0000256" key="4">
    <source>
        <dbReference type="ARBA" id="ARBA00012681"/>
    </source>
</evidence>
<keyword evidence="5" id="KW-0028">Amino-acid biosynthesis</keyword>
<dbReference type="InterPro" id="IPR036052">
    <property type="entry name" value="TrpB-like_PALP_sf"/>
</dbReference>
<dbReference type="OrthoDB" id="9808024at2"/>
<dbReference type="NCBIfam" id="TIGR01136">
    <property type="entry name" value="cysKM"/>
    <property type="match status" value="1"/>
</dbReference>
<evidence type="ECO:0000256" key="10">
    <source>
        <dbReference type="PIRSR" id="PIRSR605856-50"/>
    </source>
</evidence>
<feature type="binding site" evidence="10">
    <location>
        <position position="75"/>
    </location>
    <ligand>
        <name>pyridoxal 5'-phosphate</name>
        <dbReference type="ChEBI" id="CHEBI:597326"/>
    </ligand>
</feature>
<dbReference type="UniPathway" id="UPA00136">
    <property type="reaction ID" value="UER00200"/>
</dbReference>
<comment type="pathway">
    <text evidence="2">Amino-acid biosynthesis; L-cysteine biosynthesis; L-cysteine from L-serine: step 2/2.</text>
</comment>
<dbReference type="InterPro" id="IPR005859">
    <property type="entry name" value="CysK"/>
</dbReference>
<organism evidence="13 14">
    <name type="scientific">Aerococcus sanguinicola</name>
    <dbReference type="NCBI Taxonomy" id="119206"/>
    <lineage>
        <taxon>Bacteria</taxon>
        <taxon>Bacillati</taxon>
        <taxon>Bacillota</taxon>
        <taxon>Bacilli</taxon>
        <taxon>Lactobacillales</taxon>
        <taxon>Aerococcaceae</taxon>
        <taxon>Aerococcus</taxon>
    </lineage>
</organism>
<dbReference type="RefSeq" id="WP_070486331.1">
    <property type="nucleotide sequence ID" value="NZ_CAJHKM010000001.1"/>
</dbReference>
<dbReference type="Pfam" id="PF00291">
    <property type="entry name" value="PALP"/>
    <property type="match status" value="1"/>
</dbReference>
<evidence type="ECO:0000256" key="3">
    <source>
        <dbReference type="ARBA" id="ARBA00007103"/>
    </source>
</evidence>
<dbReference type="EC" id="2.5.1.47" evidence="4"/>
<protein>
    <recommendedName>
        <fullName evidence="4">cysteine synthase</fullName>
        <ecNumber evidence="4">2.5.1.47</ecNumber>
    </recommendedName>
</protein>
<evidence type="ECO:0000256" key="8">
    <source>
        <dbReference type="ARBA" id="ARBA00023192"/>
    </source>
</evidence>
<name>A0A2I1MQ72_9LACT</name>
<keyword evidence="7 10" id="KW-0663">Pyridoxal phosphate</keyword>
<comment type="similarity">
    <text evidence="3">Belongs to the cysteine synthase/cystathionine beta-synthase family.</text>
</comment>
<dbReference type="GO" id="GO:0006535">
    <property type="term" value="P:cysteine biosynthetic process from serine"/>
    <property type="evidence" value="ECO:0007669"/>
    <property type="project" value="InterPro"/>
</dbReference>
<evidence type="ECO:0000313" key="13">
    <source>
        <dbReference type="EMBL" id="PKZ22283.1"/>
    </source>
</evidence>
<comment type="catalytic activity">
    <reaction evidence="9">
        <text>O-acetyl-L-serine + hydrogen sulfide = L-cysteine + acetate</text>
        <dbReference type="Rhea" id="RHEA:14829"/>
        <dbReference type="ChEBI" id="CHEBI:29919"/>
        <dbReference type="ChEBI" id="CHEBI:30089"/>
        <dbReference type="ChEBI" id="CHEBI:35235"/>
        <dbReference type="ChEBI" id="CHEBI:58340"/>
        <dbReference type="EC" id="2.5.1.47"/>
    </reaction>
</comment>
<dbReference type="Proteomes" id="UP000234239">
    <property type="component" value="Unassembled WGS sequence"/>
</dbReference>
<dbReference type="PANTHER" id="PTHR10314">
    <property type="entry name" value="CYSTATHIONINE BETA-SYNTHASE"/>
    <property type="match status" value="1"/>
</dbReference>
<evidence type="ECO:0000256" key="9">
    <source>
        <dbReference type="ARBA" id="ARBA00047931"/>
    </source>
</evidence>
<reference evidence="13 14" key="1">
    <citation type="submission" date="2017-12" db="EMBL/GenBank/DDBJ databases">
        <title>Phylogenetic diversity of female urinary microbiome.</title>
        <authorList>
            <person name="Thomas-White K."/>
            <person name="Wolfe A.J."/>
        </authorList>
    </citation>
    <scope>NUCLEOTIDE SEQUENCE [LARGE SCALE GENOMIC DNA]</scope>
    <source>
        <strain evidence="13 14">UMB0139</strain>
    </source>
</reference>
<dbReference type="AlphaFoldDB" id="A0A2I1MQ72"/>
<dbReference type="InterPro" id="IPR005856">
    <property type="entry name" value="Cys_synth"/>
</dbReference>
<evidence type="ECO:0000256" key="11">
    <source>
        <dbReference type="PIRSR" id="PIRSR605856-51"/>
    </source>
</evidence>
<keyword evidence="6" id="KW-0808">Transferase</keyword>
<dbReference type="GO" id="GO:0004124">
    <property type="term" value="F:cysteine synthase activity"/>
    <property type="evidence" value="ECO:0007669"/>
    <property type="project" value="UniProtKB-EC"/>
</dbReference>
<dbReference type="InterPro" id="IPR001926">
    <property type="entry name" value="TrpB-like_PALP"/>
</dbReference>
<evidence type="ECO:0000256" key="1">
    <source>
        <dbReference type="ARBA" id="ARBA00001933"/>
    </source>
</evidence>
<feature type="binding site" evidence="10">
    <location>
        <position position="266"/>
    </location>
    <ligand>
        <name>pyridoxal 5'-phosphate</name>
        <dbReference type="ChEBI" id="CHEBI:597326"/>
    </ligand>
</feature>
<evidence type="ECO:0000256" key="6">
    <source>
        <dbReference type="ARBA" id="ARBA00022679"/>
    </source>
</evidence>
<evidence type="ECO:0000259" key="12">
    <source>
        <dbReference type="Pfam" id="PF00291"/>
    </source>
</evidence>
<keyword evidence="8" id="KW-0198">Cysteine biosynthesis</keyword>